<dbReference type="InterPro" id="IPR036640">
    <property type="entry name" value="ABC1_TM_sf"/>
</dbReference>
<dbReference type="PIRSF" id="PIRSF002773">
    <property type="entry name" value="ABC_prm/ATPase_B"/>
    <property type="match status" value="1"/>
</dbReference>
<dbReference type="CDD" id="cd18557">
    <property type="entry name" value="ABC_6TM_TAP_ABCB8_10_like"/>
    <property type="match status" value="1"/>
</dbReference>
<dbReference type="InterPro" id="IPR011527">
    <property type="entry name" value="ABC1_TM_dom"/>
</dbReference>
<dbReference type="PROSITE" id="PS50929">
    <property type="entry name" value="ABC_TM1F"/>
    <property type="match status" value="1"/>
</dbReference>
<evidence type="ECO:0000313" key="12">
    <source>
        <dbReference type="Proteomes" id="UP000182719"/>
    </source>
</evidence>
<evidence type="ECO:0000256" key="8">
    <source>
        <dbReference type="SAM" id="Phobius"/>
    </source>
</evidence>
<dbReference type="PANTHER" id="PTHR43394:SF1">
    <property type="entry name" value="ATP-BINDING CASSETTE SUB-FAMILY B MEMBER 10, MITOCHONDRIAL"/>
    <property type="match status" value="1"/>
</dbReference>
<feature type="domain" description="ABC transporter" evidence="9">
    <location>
        <begin position="346"/>
        <end position="582"/>
    </location>
</feature>
<dbReference type="CDD" id="cd03249">
    <property type="entry name" value="ABC_MTABC3_MDL1_MDL2"/>
    <property type="match status" value="1"/>
</dbReference>
<evidence type="ECO:0000256" key="6">
    <source>
        <dbReference type="ARBA" id="ARBA00022989"/>
    </source>
</evidence>
<dbReference type="AlphaFoldDB" id="A0A1H7TJT3"/>
<dbReference type="InterPro" id="IPR003439">
    <property type="entry name" value="ABC_transporter-like_ATP-bd"/>
</dbReference>
<dbReference type="FunFam" id="3.40.50.300:FF:000403">
    <property type="entry name" value="ATP-binding cassette sub-family B member 8, mitochondrial"/>
    <property type="match status" value="1"/>
</dbReference>
<dbReference type="InterPro" id="IPR027417">
    <property type="entry name" value="P-loop_NTPase"/>
</dbReference>
<evidence type="ECO:0000256" key="7">
    <source>
        <dbReference type="ARBA" id="ARBA00023136"/>
    </source>
</evidence>
<keyword evidence="3 8" id="KW-0812">Transmembrane</keyword>
<feature type="transmembrane region" description="Helical" evidence="8">
    <location>
        <begin position="149"/>
        <end position="166"/>
    </location>
</feature>
<evidence type="ECO:0000256" key="2">
    <source>
        <dbReference type="ARBA" id="ARBA00022448"/>
    </source>
</evidence>
<organism evidence="11 12">
    <name type="scientific">Stigmatella aurantiaca</name>
    <dbReference type="NCBI Taxonomy" id="41"/>
    <lineage>
        <taxon>Bacteria</taxon>
        <taxon>Pseudomonadati</taxon>
        <taxon>Myxococcota</taxon>
        <taxon>Myxococcia</taxon>
        <taxon>Myxococcales</taxon>
        <taxon>Cystobacterineae</taxon>
        <taxon>Archangiaceae</taxon>
        <taxon>Stigmatella</taxon>
    </lineage>
</organism>
<feature type="domain" description="ABC transmembrane type-1" evidence="10">
    <location>
        <begin position="31"/>
        <end position="313"/>
    </location>
</feature>
<dbReference type="FunFam" id="1.20.1560.10:FF:000058">
    <property type="entry name" value="ABC transporter B family member 25"/>
    <property type="match status" value="1"/>
</dbReference>
<dbReference type="InterPro" id="IPR003593">
    <property type="entry name" value="AAA+_ATPase"/>
</dbReference>
<dbReference type="SUPFAM" id="SSF90123">
    <property type="entry name" value="ABC transporter transmembrane region"/>
    <property type="match status" value="1"/>
</dbReference>
<dbReference type="OrthoDB" id="5480201at2"/>
<feature type="transmembrane region" description="Helical" evidence="8">
    <location>
        <begin position="284"/>
        <end position="305"/>
    </location>
</feature>
<dbReference type="InterPro" id="IPR039421">
    <property type="entry name" value="Type_1_exporter"/>
</dbReference>
<dbReference type="Pfam" id="PF00664">
    <property type="entry name" value="ABC_membrane"/>
    <property type="match status" value="1"/>
</dbReference>
<keyword evidence="5 11" id="KW-0067">ATP-binding</keyword>
<dbReference type="PANTHER" id="PTHR43394">
    <property type="entry name" value="ATP-DEPENDENT PERMEASE MDL1, MITOCHONDRIAL"/>
    <property type="match status" value="1"/>
</dbReference>
<protein>
    <submittedName>
        <fullName evidence="11">ATP-binding cassette, subfamily B</fullName>
    </submittedName>
</protein>
<dbReference type="InterPro" id="IPR017871">
    <property type="entry name" value="ABC_transporter-like_CS"/>
</dbReference>
<evidence type="ECO:0000259" key="9">
    <source>
        <dbReference type="PROSITE" id="PS50893"/>
    </source>
</evidence>
<name>A0A1H7TJT3_STIAU</name>
<proteinExistence type="predicted"/>
<dbReference type="Proteomes" id="UP000182719">
    <property type="component" value="Unassembled WGS sequence"/>
</dbReference>
<dbReference type="PROSITE" id="PS00211">
    <property type="entry name" value="ABC_TRANSPORTER_1"/>
    <property type="match status" value="1"/>
</dbReference>
<evidence type="ECO:0000256" key="3">
    <source>
        <dbReference type="ARBA" id="ARBA00022692"/>
    </source>
</evidence>
<evidence type="ECO:0000256" key="5">
    <source>
        <dbReference type="ARBA" id="ARBA00022840"/>
    </source>
</evidence>
<feature type="transmembrane region" description="Helical" evidence="8">
    <location>
        <begin position="253"/>
        <end position="272"/>
    </location>
</feature>
<comment type="subcellular location">
    <subcellularLocation>
        <location evidence="1">Cell membrane</location>
        <topology evidence="1">Multi-pass membrane protein</topology>
    </subcellularLocation>
</comment>
<evidence type="ECO:0000256" key="1">
    <source>
        <dbReference type="ARBA" id="ARBA00004651"/>
    </source>
</evidence>
<keyword evidence="2" id="KW-0813">Transport</keyword>
<dbReference type="Gene3D" id="1.20.1560.10">
    <property type="entry name" value="ABC transporter type 1, transmembrane domain"/>
    <property type="match status" value="1"/>
</dbReference>
<dbReference type="GO" id="GO:0090374">
    <property type="term" value="P:oligopeptide export from mitochondrion"/>
    <property type="evidence" value="ECO:0007669"/>
    <property type="project" value="TreeGrafter"/>
</dbReference>
<dbReference type="GO" id="GO:0015421">
    <property type="term" value="F:ABC-type oligopeptide transporter activity"/>
    <property type="evidence" value="ECO:0007669"/>
    <property type="project" value="TreeGrafter"/>
</dbReference>
<sequence>MEKPPLKPRLPSRLTLRRLASLARPEARTLLAGTFFLAVGSGMSLLYPQAMRLIIDEALGSRDRALIDRAALGMTFILAIQALAVALRYYLFTTAGERVVTRLRQKLFANIMGQEVAFFDERKTGELTNRLASDTTVLQNTVSSNVSMVLRNLATAVGGVALLFYTSPTLTLLMLSVVPAVAVSAVVYGRRVRKLSKEVQDALAASNEVAEESLSGVRTVRAFAAEKHEVARYRSAMDKAFELARRRIRHSSTFMAVASFGGFAAAVVVLWYGGRLVVEDKLSVGGLTSFLVYSLFVAFSLGALAELWADFMRASGAAERVFELMDRLPTIPTSGGERPARIEGRIELREVHFAYPTRPDTQVLQGIDLTIAPGEIVAIVGPSGAGKSTIASLLTRLYDPQGGRILLDGQDLRTLDPEWLRQQIGVVAQEPLLFSSSIAENIRYGRMDASDAEVEAAARAANAHDFISRFPEGYRTPVGERGVQLSGGQKQRVAIARAVLKDPRLLILDEATSALDAESEHLVKDALERLMQGRTTLIIAHRLSTVMGANRVLVLEGGNVVQSGSHAALMSQEGLYRRLVEKQFVAA</sequence>
<dbReference type="Gene3D" id="3.40.50.300">
    <property type="entry name" value="P-loop containing nucleotide triphosphate hydrolases"/>
    <property type="match status" value="1"/>
</dbReference>
<dbReference type="PROSITE" id="PS50893">
    <property type="entry name" value="ABC_TRANSPORTER_2"/>
    <property type="match status" value="1"/>
</dbReference>
<dbReference type="SMART" id="SM00382">
    <property type="entry name" value="AAA"/>
    <property type="match status" value="1"/>
</dbReference>
<evidence type="ECO:0000256" key="4">
    <source>
        <dbReference type="ARBA" id="ARBA00022741"/>
    </source>
</evidence>
<keyword evidence="4" id="KW-0547">Nucleotide-binding</keyword>
<dbReference type="GO" id="GO:0016887">
    <property type="term" value="F:ATP hydrolysis activity"/>
    <property type="evidence" value="ECO:0007669"/>
    <property type="project" value="InterPro"/>
</dbReference>
<feature type="transmembrane region" description="Helical" evidence="8">
    <location>
        <begin position="172"/>
        <end position="189"/>
    </location>
</feature>
<gene>
    <name evidence="11" type="ORF">SAMN05444354_10945</name>
</gene>
<feature type="transmembrane region" description="Helical" evidence="8">
    <location>
        <begin position="70"/>
        <end position="92"/>
    </location>
</feature>
<evidence type="ECO:0000259" key="10">
    <source>
        <dbReference type="PROSITE" id="PS50929"/>
    </source>
</evidence>
<dbReference type="GO" id="GO:0005886">
    <property type="term" value="C:plasma membrane"/>
    <property type="evidence" value="ECO:0007669"/>
    <property type="project" value="UniProtKB-SubCell"/>
</dbReference>
<feature type="transmembrane region" description="Helical" evidence="8">
    <location>
        <begin position="27"/>
        <end position="50"/>
    </location>
</feature>
<keyword evidence="6 8" id="KW-1133">Transmembrane helix</keyword>
<dbReference type="EMBL" id="FOAP01000009">
    <property type="protein sequence ID" value="SEL85100.1"/>
    <property type="molecule type" value="Genomic_DNA"/>
</dbReference>
<reference evidence="12" key="1">
    <citation type="submission" date="2016-10" db="EMBL/GenBank/DDBJ databases">
        <authorList>
            <person name="Varghese N."/>
            <person name="Submissions S."/>
        </authorList>
    </citation>
    <scope>NUCLEOTIDE SEQUENCE [LARGE SCALE GENOMIC DNA]</scope>
    <source>
        <strain evidence="12">DSM 17044</strain>
    </source>
</reference>
<evidence type="ECO:0000313" key="11">
    <source>
        <dbReference type="EMBL" id="SEL85100.1"/>
    </source>
</evidence>
<keyword evidence="12" id="KW-1185">Reference proteome</keyword>
<dbReference type="RefSeq" id="WP_075007742.1">
    <property type="nucleotide sequence ID" value="NZ_FOAP01000009.1"/>
</dbReference>
<dbReference type="GO" id="GO:0005524">
    <property type="term" value="F:ATP binding"/>
    <property type="evidence" value="ECO:0007669"/>
    <property type="project" value="UniProtKB-KW"/>
</dbReference>
<dbReference type="SUPFAM" id="SSF52540">
    <property type="entry name" value="P-loop containing nucleoside triphosphate hydrolases"/>
    <property type="match status" value="1"/>
</dbReference>
<accession>A0A1H7TJT3</accession>
<keyword evidence="7 8" id="KW-0472">Membrane</keyword>
<dbReference type="Pfam" id="PF00005">
    <property type="entry name" value="ABC_tran"/>
    <property type="match status" value="1"/>
</dbReference>